<comment type="caution">
    <text evidence="1">The sequence shown here is derived from an EMBL/GenBank/DDBJ whole genome shotgun (WGS) entry which is preliminary data.</text>
</comment>
<dbReference type="Proteomes" id="UP000275652">
    <property type="component" value="Unassembled WGS sequence"/>
</dbReference>
<protein>
    <submittedName>
        <fullName evidence="1">Uncharacterized protein</fullName>
    </submittedName>
</protein>
<dbReference type="Gene3D" id="2.60.40.10">
    <property type="entry name" value="Immunoglobulins"/>
    <property type="match status" value="1"/>
</dbReference>
<accession>A0A9X8HAA5</accession>
<organism evidence="1 2">
    <name type="scientific">Aphanomyces astaci</name>
    <name type="common">Crayfish plague agent</name>
    <dbReference type="NCBI Taxonomy" id="112090"/>
    <lineage>
        <taxon>Eukaryota</taxon>
        <taxon>Sar</taxon>
        <taxon>Stramenopiles</taxon>
        <taxon>Oomycota</taxon>
        <taxon>Saprolegniomycetes</taxon>
        <taxon>Saprolegniales</taxon>
        <taxon>Verrucalvaceae</taxon>
        <taxon>Aphanomyces</taxon>
    </lineage>
</organism>
<gene>
    <name evidence="1" type="ORF">DYB28_007112</name>
</gene>
<dbReference type="SUPFAM" id="SSF81296">
    <property type="entry name" value="E set domains"/>
    <property type="match status" value="1"/>
</dbReference>
<dbReference type="Gene3D" id="3.80.10.10">
    <property type="entry name" value="Ribonuclease Inhibitor"/>
    <property type="match status" value="1"/>
</dbReference>
<dbReference type="EMBL" id="QUTI01024108">
    <property type="protein sequence ID" value="RLO07014.1"/>
    <property type="molecule type" value="Genomic_DNA"/>
</dbReference>
<dbReference type="SUPFAM" id="SSF52047">
    <property type="entry name" value="RNI-like"/>
    <property type="match status" value="1"/>
</dbReference>
<reference evidence="1 2" key="1">
    <citation type="journal article" date="2018" name="J. Invertebr. Pathol.">
        <title>New genotyping method for the causative agent of crayfish plague (Aphanomyces astaci) based on whole genome data.</title>
        <authorList>
            <person name="Minardi D."/>
            <person name="Studholme D.J."/>
            <person name="van der Giezen M."/>
            <person name="Pretto T."/>
            <person name="Oidtmann B."/>
        </authorList>
    </citation>
    <scope>NUCLEOTIDE SEQUENCE [LARGE SCALE GENOMIC DNA]</scope>
    <source>
        <strain evidence="1 2">KB13</strain>
    </source>
</reference>
<sequence length="404" mass="46090">MCTTLAENNVLTHLDLSHNRLLEKDCQLMSNALRGNSSLRGLHIGGNDVDIDAYGVVFPDAAQNDPASAHIFSRFRGNSASKPAWEKRSNCWICERWTEVRFTWKQHSTKPREVLLRAEFDYWTPHHTLPSSHDPTTWEIHRMVPPGTMQFFFVVDGVALTTDAHIVQKFQPRVWGGISNFCRGLDMPASSQVNMIQVEATDILAHIKCKPRSKTPGPGQTDDWFSKSVFCTYQQDTSQHLSNAFESDWIVSRFIETIAFLAVSKFVKSKRATSVHDAIAMFVQHHIEPHATWHDSQAYRTHKSVDAQLSCLYSPQVDLIFKDHLYLLKEVFASFAGTIDTTPPTTNEKAKRLSFAEFTSLCDEVHLTDESLPARDLKIALMRSKETEVRLFFPWIRPTHIFTL</sequence>
<dbReference type="InterPro" id="IPR032675">
    <property type="entry name" value="LRR_dom_sf"/>
</dbReference>
<dbReference type="AlphaFoldDB" id="A0A9X8HAA5"/>
<proteinExistence type="predicted"/>
<evidence type="ECO:0000313" key="1">
    <source>
        <dbReference type="EMBL" id="RLO07014.1"/>
    </source>
</evidence>
<dbReference type="InterPro" id="IPR014756">
    <property type="entry name" value="Ig_E-set"/>
</dbReference>
<evidence type="ECO:0000313" key="2">
    <source>
        <dbReference type="Proteomes" id="UP000275652"/>
    </source>
</evidence>
<name>A0A9X8HAA5_APHAT</name>
<dbReference type="InterPro" id="IPR013783">
    <property type="entry name" value="Ig-like_fold"/>
</dbReference>